<proteinExistence type="predicted"/>
<organism evidence="1 2">
    <name type="scientific">Curtobacterium pusillum</name>
    <dbReference type="NCBI Taxonomy" id="69373"/>
    <lineage>
        <taxon>Bacteria</taxon>
        <taxon>Bacillati</taxon>
        <taxon>Actinomycetota</taxon>
        <taxon>Actinomycetes</taxon>
        <taxon>Micrococcales</taxon>
        <taxon>Microbacteriaceae</taxon>
        <taxon>Curtobacterium</taxon>
    </lineage>
</organism>
<evidence type="ECO:0000313" key="1">
    <source>
        <dbReference type="EMBL" id="NUU12711.1"/>
    </source>
</evidence>
<evidence type="ECO:0008006" key="3">
    <source>
        <dbReference type="Google" id="ProtNLM"/>
    </source>
</evidence>
<dbReference type="Proteomes" id="UP000573001">
    <property type="component" value="Unassembled WGS sequence"/>
</dbReference>
<dbReference type="RefSeq" id="WP_175350279.1">
    <property type="nucleotide sequence ID" value="NZ_BAAAWQ010000001.1"/>
</dbReference>
<protein>
    <recommendedName>
        <fullName evidence="3">HK97 gp10 family phage protein</fullName>
    </recommendedName>
</protein>
<name>A0ABX2MBJ1_9MICO</name>
<evidence type="ECO:0000313" key="2">
    <source>
        <dbReference type="Proteomes" id="UP000573001"/>
    </source>
</evidence>
<reference evidence="1 2" key="1">
    <citation type="submission" date="2020-05" db="EMBL/GenBank/DDBJ databases">
        <title>Genome Sequencing of Type Strains.</title>
        <authorList>
            <person name="Lemaire J.F."/>
            <person name="Inderbitzin P."/>
            <person name="Gregorio O.A."/>
            <person name="Collins S.B."/>
            <person name="Wespe N."/>
            <person name="Knight-Connoni V."/>
        </authorList>
    </citation>
    <scope>NUCLEOTIDE SEQUENCE [LARGE SCALE GENOMIC DNA]</scope>
    <source>
        <strain evidence="1 2">ATCC 19096</strain>
    </source>
</reference>
<dbReference type="EMBL" id="JABMCE010000049">
    <property type="protein sequence ID" value="NUU12711.1"/>
    <property type="molecule type" value="Genomic_DNA"/>
</dbReference>
<keyword evidence="2" id="KW-1185">Reference proteome</keyword>
<sequence>MAETVVQVDGARKLRATLKAAGDDLTDLKAAHREAAEIAARASAALAPVGPTGRLQRTIRASGTKTAGVIRAGTARVPYAPVIHWGWPKRRIKAQPFLSDGARDSEGRWLPVYINHLDTIVQRIEGT</sequence>
<gene>
    <name evidence="1" type="ORF">HP507_02490</name>
</gene>
<accession>A0ABX2MBJ1</accession>
<comment type="caution">
    <text evidence="1">The sequence shown here is derived from an EMBL/GenBank/DDBJ whole genome shotgun (WGS) entry which is preliminary data.</text>
</comment>